<dbReference type="AlphaFoldDB" id="A0A0N8H7Y8"/>
<accession>A0A0N8H7Y8</accession>
<sequence length="482" mass="50792">MDGSGYKDPAKLKAALELAQSFKTSSKDSKSRGNGGANKNFKRESSFTEVPRPQHAQPNPGTRLTTAQEVRPQPLMPSNIPPPSQRNYTGNVLISSPSKIGSGPILGNKAADFLRRRDGATKPAVPLTSQVSENDISSIKGSSITPRLHEATPIQPTDSKPDASRSVPSNQEPEKGPSKPPTTSGTDLTVSQSSPSAEGLAEVVTSSNMTEAQSSRPDNGLKATSTENILDTLFSFLDQALDTVAKGPSSNTSPAASITANTLPIEVSVQPAQKPAEISHSSLSPETGEVTAEVTPLGNQVEEDTSQIELHEDEKLPLKEEELVPEQPPSMASDSGNEEPSPTRHENSKLSADAPEWTPEQQSNGRNLLTQYSEYMKPTGQSSGHIVSVTPVQFANGFLVPGPSTGQLWLQTPVEVSTDAIPSHAIPSDAITPSVIDLGQLATFPLDILPNSLVSATPIASSSAVAGPRKPTKGLKASMWAT</sequence>
<feature type="compositionally biased region" description="Polar residues" evidence="1">
    <location>
        <begin position="330"/>
        <end position="340"/>
    </location>
</feature>
<feature type="region of interest" description="Disordered" evidence="1">
    <location>
        <begin position="270"/>
        <end position="363"/>
    </location>
</feature>
<feature type="compositionally biased region" description="Polar residues" evidence="1">
    <location>
        <begin position="181"/>
        <end position="196"/>
    </location>
</feature>
<feature type="region of interest" description="Disordered" evidence="1">
    <location>
        <begin position="21"/>
        <end position="106"/>
    </location>
</feature>
<evidence type="ECO:0000313" key="2">
    <source>
        <dbReference type="EMBL" id="KPM43092.1"/>
    </source>
</evidence>
<comment type="caution">
    <text evidence="2">The sequence shown here is derived from an EMBL/GenBank/DDBJ whole genome shotgun (WGS) entry which is preliminary data.</text>
</comment>
<dbReference type="EMBL" id="LKCW01000038">
    <property type="protein sequence ID" value="KPM43092.1"/>
    <property type="molecule type" value="Genomic_DNA"/>
</dbReference>
<evidence type="ECO:0000313" key="3">
    <source>
        <dbReference type="Proteomes" id="UP000050424"/>
    </source>
</evidence>
<dbReference type="OrthoDB" id="5103823at2759"/>
<feature type="compositionally biased region" description="Basic and acidic residues" evidence="1">
    <location>
        <begin position="309"/>
        <end position="322"/>
    </location>
</feature>
<proteinExistence type="predicted"/>
<feature type="compositionally biased region" description="Polar residues" evidence="1">
    <location>
        <begin position="127"/>
        <end position="145"/>
    </location>
</feature>
<keyword evidence="3" id="KW-1185">Reference proteome</keyword>
<feature type="region of interest" description="Disordered" evidence="1">
    <location>
        <begin position="121"/>
        <end position="223"/>
    </location>
</feature>
<feature type="region of interest" description="Disordered" evidence="1">
    <location>
        <begin position="461"/>
        <end position="482"/>
    </location>
</feature>
<feature type="compositionally biased region" description="Polar residues" evidence="1">
    <location>
        <begin position="204"/>
        <end position="223"/>
    </location>
</feature>
<gene>
    <name evidence="2" type="ORF">AK830_g3491</name>
</gene>
<name>A0A0N8H7Y8_9HYPO</name>
<protein>
    <submittedName>
        <fullName evidence="2">Uncharacterized protein</fullName>
    </submittedName>
</protein>
<feature type="compositionally biased region" description="Polar residues" evidence="1">
    <location>
        <begin position="56"/>
        <end position="68"/>
    </location>
</feature>
<dbReference type="Proteomes" id="UP000050424">
    <property type="component" value="Unassembled WGS sequence"/>
</dbReference>
<feature type="compositionally biased region" description="Low complexity" evidence="1">
    <location>
        <begin position="93"/>
        <end position="106"/>
    </location>
</feature>
<organism evidence="2 3">
    <name type="scientific">Neonectria ditissima</name>
    <dbReference type="NCBI Taxonomy" id="78410"/>
    <lineage>
        <taxon>Eukaryota</taxon>
        <taxon>Fungi</taxon>
        <taxon>Dikarya</taxon>
        <taxon>Ascomycota</taxon>
        <taxon>Pezizomycotina</taxon>
        <taxon>Sordariomycetes</taxon>
        <taxon>Hypocreomycetidae</taxon>
        <taxon>Hypocreales</taxon>
        <taxon>Nectriaceae</taxon>
        <taxon>Neonectria</taxon>
    </lineage>
</organism>
<reference evidence="2 3" key="1">
    <citation type="submission" date="2015-09" db="EMBL/GenBank/DDBJ databases">
        <title>Draft genome of a European isolate of the apple canker pathogen Neonectria ditissima.</title>
        <authorList>
            <person name="Gomez-Cortecero A."/>
            <person name="Harrison R.J."/>
            <person name="Armitage A.D."/>
        </authorList>
    </citation>
    <scope>NUCLEOTIDE SEQUENCE [LARGE SCALE GENOMIC DNA]</scope>
    <source>
        <strain evidence="2 3">R09/05</strain>
    </source>
</reference>
<evidence type="ECO:0000256" key="1">
    <source>
        <dbReference type="SAM" id="MobiDB-lite"/>
    </source>
</evidence>